<dbReference type="Gene3D" id="3.40.1190.20">
    <property type="match status" value="1"/>
</dbReference>
<dbReference type="InterPro" id="IPR029056">
    <property type="entry name" value="Ribokinase-like"/>
</dbReference>
<reference evidence="2" key="1">
    <citation type="journal article" date="2014" name="Genome Biol. Evol.">
        <title>Pangenome evidence for extensive interdomain horizontal transfer affecting lineage core and shell genes in uncultured planktonic thaumarchaeota and euryarchaeota.</title>
        <authorList>
            <person name="Deschamps P."/>
            <person name="Zivanovic Y."/>
            <person name="Moreira D."/>
            <person name="Rodriguez-Valera F."/>
            <person name="Lopez-Garcia P."/>
        </authorList>
    </citation>
    <scope>NUCLEOTIDE SEQUENCE</scope>
</reference>
<dbReference type="SUPFAM" id="SSF53613">
    <property type="entry name" value="Ribokinase-like"/>
    <property type="match status" value="1"/>
</dbReference>
<feature type="compositionally biased region" description="Basic and acidic residues" evidence="1">
    <location>
        <begin position="199"/>
        <end position="214"/>
    </location>
</feature>
<keyword evidence="2" id="KW-0808">Transferase</keyword>
<sequence length="307" mass="33452">MKLLVGGILALDDLKTPHASGEAIVGGAGIYSSIAASFFTRPGLVGPAGIDFPPHTLAALRERGIALDGVPRLAERSFHWSGEYHGDMAQAITHQTHVEILEAFNWSVPAEWRQPTGLLLCNNDPSIQLRLLEQVQAGWVAADSMNLWIEIQRAALEQVVAQTDLLFLNDAEALAFTGAASLDAGGSARRGAALRRHQARCEGRDAVPRQRERPNSSAPRTAIHRSHRRWRYLRRRHVWLAGGARVRRRNTGRGAAPRRRARIRDRRGAWHDRTAGAHGGRGGAAAGGAGIALKPTGLQPRCARDYC</sequence>
<feature type="region of interest" description="Disordered" evidence="1">
    <location>
        <begin position="193"/>
        <end position="224"/>
    </location>
</feature>
<gene>
    <name evidence="2" type="primary">RBKS</name>
    <name evidence="2" type="synonym">rbsK</name>
</gene>
<keyword evidence="2" id="KW-0418">Kinase</keyword>
<dbReference type="GO" id="GO:0004747">
    <property type="term" value="F:ribokinase activity"/>
    <property type="evidence" value="ECO:0007669"/>
    <property type="project" value="UniProtKB-EC"/>
</dbReference>
<organism evidence="2">
    <name type="scientific">uncultured marine group II/III euryarchaeote SAT1000_51_E12</name>
    <dbReference type="NCBI Taxonomy" id="1456589"/>
    <lineage>
        <taxon>Archaea</taxon>
        <taxon>Methanobacteriati</taxon>
        <taxon>Methanobacteriota</taxon>
        <taxon>environmental samples</taxon>
    </lineage>
</organism>
<protein>
    <submittedName>
        <fullName evidence="2">Ribokinase-like domain-containing protein (RbsK, RBKS)</fullName>
        <ecNumber evidence="2">2.7.1.15</ecNumber>
    </submittedName>
</protein>
<proteinExistence type="predicted"/>
<dbReference type="AlphaFoldDB" id="A0A075IA19"/>
<accession>A0A075IA19</accession>
<name>A0A075IA19_9EURY</name>
<dbReference type="EC" id="2.7.1.15" evidence="2"/>
<evidence type="ECO:0000313" key="2">
    <source>
        <dbReference type="EMBL" id="AIF25516.1"/>
    </source>
</evidence>
<evidence type="ECO:0000256" key="1">
    <source>
        <dbReference type="SAM" id="MobiDB-lite"/>
    </source>
</evidence>
<dbReference type="EMBL" id="KF901293">
    <property type="protein sequence ID" value="AIF25516.1"/>
    <property type="molecule type" value="Genomic_DNA"/>
</dbReference>